<dbReference type="STRING" id="179408.Osc7112_6009"/>
<dbReference type="AlphaFoldDB" id="K9VRT5"/>
<dbReference type="Proteomes" id="UP000010478">
    <property type="component" value="Chromosome"/>
</dbReference>
<feature type="chain" id="PRO_5003937652" evidence="1">
    <location>
        <begin position="27"/>
        <end position="242"/>
    </location>
</feature>
<accession>K9VRT5</accession>
<dbReference type="KEGG" id="oni:Osc7112_6009"/>
<evidence type="ECO:0000313" key="3">
    <source>
        <dbReference type="Proteomes" id="UP000010478"/>
    </source>
</evidence>
<dbReference type="eggNOG" id="ENOG50339DQ">
    <property type="taxonomic scope" value="Bacteria"/>
</dbReference>
<keyword evidence="3" id="KW-1185">Reference proteome</keyword>
<reference evidence="2 3" key="1">
    <citation type="submission" date="2012-05" db="EMBL/GenBank/DDBJ databases">
        <title>Finished chromosome of genome of Oscillatoria sp. PCC 7112.</title>
        <authorList>
            <consortium name="US DOE Joint Genome Institute"/>
            <person name="Gugger M."/>
            <person name="Coursin T."/>
            <person name="Rippka R."/>
            <person name="Tandeau De Marsac N."/>
            <person name="Huntemann M."/>
            <person name="Wei C.-L."/>
            <person name="Han J."/>
            <person name="Detter J.C."/>
            <person name="Han C."/>
            <person name="Tapia R."/>
            <person name="Davenport K."/>
            <person name="Daligault H."/>
            <person name="Erkkila T."/>
            <person name="Gu W."/>
            <person name="Munk A.C.C."/>
            <person name="Teshima H."/>
            <person name="Xu Y."/>
            <person name="Chain P."/>
            <person name="Chen A."/>
            <person name="Krypides N."/>
            <person name="Mavromatis K."/>
            <person name="Markowitz V."/>
            <person name="Szeto E."/>
            <person name="Ivanova N."/>
            <person name="Mikhailova N."/>
            <person name="Ovchinnikova G."/>
            <person name="Pagani I."/>
            <person name="Pati A."/>
            <person name="Goodwin L."/>
            <person name="Peters L."/>
            <person name="Pitluck S."/>
            <person name="Woyke T."/>
            <person name="Kerfeld C."/>
        </authorList>
    </citation>
    <scope>NUCLEOTIDE SEQUENCE [LARGE SCALE GENOMIC DNA]</scope>
    <source>
        <strain evidence="2 3">PCC 7112</strain>
    </source>
</reference>
<protein>
    <submittedName>
        <fullName evidence="2">Uncharacterized protein</fullName>
    </submittedName>
</protein>
<proteinExistence type="predicted"/>
<evidence type="ECO:0000313" key="2">
    <source>
        <dbReference type="EMBL" id="AFZ10202.1"/>
    </source>
</evidence>
<gene>
    <name evidence="2" type="ORF">Osc7112_6009</name>
</gene>
<name>K9VRT5_9CYAN</name>
<dbReference type="EMBL" id="CP003614">
    <property type="protein sequence ID" value="AFZ10202.1"/>
    <property type="molecule type" value="Genomic_DNA"/>
</dbReference>
<keyword evidence="1" id="KW-0732">Signal</keyword>
<sequence precursor="true">MNYFQKTALFIGVATAINGLSFAAKAQFCADPSHTAATKARLDEIAESQGIPINKVGKAYENFARATIRPGTPIPENFRLFPSPARAAATGGATRNVQPDGVLPLVFVNFPAGPTETYPDSVFYEVKALQGGLLPPSYSDYQILGFIDALGNSPAKTAGKIPAIIFITSADIKQISNATVAEASLRGVAVWHAIGCEIPGSFNQLQLGEASLRNPQVYIFQLTIPEAIGPGIPGRIFIPNPT</sequence>
<dbReference type="RefSeq" id="WP_015179402.1">
    <property type="nucleotide sequence ID" value="NC_019729.1"/>
</dbReference>
<feature type="signal peptide" evidence="1">
    <location>
        <begin position="1"/>
        <end position="26"/>
    </location>
</feature>
<evidence type="ECO:0000256" key="1">
    <source>
        <dbReference type="SAM" id="SignalP"/>
    </source>
</evidence>
<dbReference type="HOGENOM" id="CLU_1146316_0_0_3"/>
<dbReference type="OrthoDB" id="581378at2"/>
<organism evidence="2 3">
    <name type="scientific">Phormidium nigroviride PCC 7112</name>
    <dbReference type="NCBI Taxonomy" id="179408"/>
    <lineage>
        <taxon>Bacteria</taxon>
        <taxon>Bacillati</taxon>
        <taxon>Cyanobacteriota</taxon>
        <taxon>Cyanophyceae</taxon>
        <taxon>Oscillatoriophycideae</taxon>
        <taxon>Oscillatoriales</taxon>
        <taxon>Oscillatoriaceae</taxon>
        <taxon>Phormidium</taxon>
    </lineage>
</organism>